<gene>
    <name evidence="2" type="ORF">THAOC_06839</name>
</gene>
<evidence type="ECO:0000256" key="1">
    <source>
        <dbReference type="SAM" id="MobiDB-lite"/>
    </source>
</evidence>
<protein>
    <submittedName>
        <fullName evidence="2">Uncharacterized protein</fullName>
    </submittedName>
</protein>
<dbReference type="OrthoDB" id="439612at2759"/>
<organism evidence="2 3">
    <name type="scientific">Thalassiosira oceanica</name>
    <name type="common">Marine diatom</name>
    <dbReference type="NCBI Taxonomy" id="159749"/>
    <lineage>
        <taxon>Eukaryota</taxon>
        <taxon>Sar</taxon>
        <taxon>Stramenopiles</taxon>
        <taxon>Ochrophyta</taxon>
        <taxon>Bacillariophyta</taxon>
        <taxon>Coscinodiscophyceae</taxon>
        <taxon>Thalassiosirophycidae</taxon>
        <taxon>Thalassiosirales</taxon>
        <taxon>Thalassiosiraceae</taxon>
        <taxon>Thalassiosira</taxon>
    </lineage>
</organism>
<sequence>MTQEDTKHEARDIVSTGAAESLNLHAGDTSVEAEARPDRTVGGTNAVEKDNEARASPRSRMDEHTASIRTSGQAAHIIMSSCRVVVGTVTPETPACIVGRLGVICCFLNAASSSRAWNSSSLARRPCHSIGDTLHRRGSRERTILQSSNQDDNKSSFLSTDKANVSFASSSKSEPSNLSAIDRLILTLTSDRTSLLLGSVGLIALLLNRLVSFPEEAVYEASRSRVDLLGVFAAGSVLLNGITKLDVESVQAEQVALEGLLERDVIWTNEGGEDLSKPTVEWALRSFVKCSPARTAVLLSNNPDSPDRGWVPLAMTGVLPSELELRSSIPPGQTTPILDRMLRDDGDIKGGTVGGALGGDLRGGPKESYLPTLQALPGKVEFTYLPPNAQEALLLPVRRDDEAIRCAVVLGGDTAKSFAPRDVTWCREVATWLTERTRTPVLHRFGPEQPYLGL</sequence>
<dbReference type="Pfam" id="PF11152">
    <property type="entry name" value="CCB2_CCB4"/>
    <property type="match status" value="1"/>
</dbReference>
<dbReference type="EMBL" id="AGNL01006903">
    <property type="protein sequence ID" value="EJK71697.1"/>
    <property type="molecule type" value="Genomic_DNA"/>
</dbReference>
<dbReference type="AlphaFoldDB" id="K0TLB5"/>
<feature type="compositionally biased region" description="Basic and acidic residues" evidence="1">
    <location>
        <begin position="1"/>
        <end position="12"/>
    </location>
</feature>
<reference evidence="2 3" key="1">
    <citation type="journal article" date="2012" name="Genome Biol.">
        <title>Genome and low-iron response of an oceanic diatom adapted to chronic iron limitation.</title>
        <authorList>
            <person name="Lommer M."/>
            <person name="Specht M."/>
            <person name="Roy A.S."/>
            <person name="Kraemer L."/>
            <person name="Andreson R."/>
            <person name="Gutowska M.A."/>
            <person name="Wolf J."/>
            <person name="Bergner S.V."/>
            <person name="Schilhabel M.B."/>
            <person name="Klostermeier U.C."/>
            <person name="Beiko R.G."/>
            <person name="Rosenstiel P."/>
            <person name="Hippler M."/>
            <person name="Laroche J."/>
        </authorList>
    </citation>
    <scope>NUCLEOTIDE SEQUENCE [LARGE SCALE GENOMIC DNA]</scope>
    <source>
        <strain evidence="2 3">CCMP1005</strain>
    </source>
</reference>
<feature type="region of interest" description="Disordered" evidence="1">
    <location>
        <begin position="1"/>
        <end position="63"/>
    </location>
</feature>
<evidence type="ECO:0000313" key="3">
    <source>
        <dbReference type="Proteomes" id="UP000266841"/>
    </source>
</evidence>
<feature type="compositionally biased region" description="Basic and acidic residues" evidence="1">
    <location>
        <begin position="47"/>
        <end position="63"/>
    </location>
</feature>
<dbReference type="Proteomes" id="UP000266841">
    <property type="component" value="Unassembled WGS sequence"/>
</dbReference>
<accession>K0TLB5</accession>
<keyword evidence="3" id="KW-1185">Reference proteome</keyword>
<dbReference type="PANTHER" id="PTHR34943">
    <property type="match status" value="1"/>
</dbReference>
<comment type="caution">
    <text evidence="2">The sequence shown here is derived from an EMBL/GenBank/DDBJ whole genome shotgun (WGS) entry which is preliminary data.</text>
</comment>
<name>K0TLB5_THAOC</name>
<dbReference type="PANTHER" id="PTHR34943:SF2">
    <property type="entry name" value="PROTEIN COFACTOR ASSEMBLY OF COMPLEX C SUBUNIT B CCB4, CHLOROPLASTIC"/>
    <property type="match status" value="1"/>
</dbReference>
<dbReference type="eggNOG" id="ENOG502T8ED">
    <property type="taxonomic scope" value="Eukaryota"/>
</dbReference>
<proteinExistence type="predicted"/>
<dbReference type="InterPro" id="IPR044705">
    <property type="entry name" value="CCB4"/>
</dbReference>
<evidence type="ECO:0000313" key="2">
    <source>
        <dbReference type="EMBL" id="EJK71697.1"/>
    </source>
</evidence>
<dbReference type="OMA" id="MDEHTAS"/>
<dbReference type="InterPro" id="IPR021325">
    <property type="entry name" value="CCB2/CCB4"/>
</dbReference>